<dbReference type="Proteomes" id="UP000034783">
    <property type="component" value="Unassembled WGS sequence"/>
</dbReference>
<dbReference type="InterPro" id="IPR050194">
    <property type="entry name" value="Glycosyltransferase_grp1"/>
</dbReference>
<dbReference type="Gene3D" id="3.40.50.2000">
    <property type="entry name" value="Glycogen Phosphorylase B"/>
    <property type="match status" value="1"/>
</dbReference>
<reference evidence="2 3" key="1">
    <citation type="journal article" date="2015" name="Nature">
        <title>rRNA introns, odd ribosomes, and small enigmatic genomes across a large radiation of phyla.</title>
        <authorList>
            <person name="Brown C.T."/>
            <person name="Hug L.A."/>
            <person name="Thomas B.C."/>
            <person name="Sharon I."/>
            <person name="Castelle C.J."/>
            <person name="Singh A."/>
            <person name="Wilkins M.J."/>
            <person name="Williams K.H."/>
            <person name="Banfield J.F."/>
        </authorList>
    </citation>
    <scope>NUCLEOTIDE SEQUENCE [LARGE SCALE GENOMIC DNA]</scope>
</reference>
<dbReference type="PANTHER" id="PTHR45947:SF3">
    <property type="entry name" value="SULFOQUINOVOSYL TRANSFERASE SQD2"/>
    <property type="match status" value="1"/>
</dbReference>
<evidence type="ECO:0000313" key="2">
    <source>
        <dbReference type="EMBL" id="KKT69788.1"/>
    </source>
</evidence>
<dbReference type="PANTHER" id="PTHR45947">
    <property type="entry name" value="SULFOQUINOVOSYL TRANSFERASE SQD2"/>
    <property type="match status" value="1"/>
</dbReference>
<protein>
    <recommendedName>
        <fullName evidence="1">Glycosyl transferase family 1 domain-containing protein</fullName>
    </recommendedName>
</protein>
<dbReference type="SUPFAM" id="SSF53756">
    <property type="entry name" value="UDP-Glycosyltransferase/glycogen phosphorylase"/>
    <property type="match status" value="1"/>
</dbReference>
<sequence length="374" mass="42617">MQNTNKPKIAIIHDQLTQYGGAEKTLEALLDIFPDAEIITGYSDPVNISQKILAAKIIPGISATNSWVKKMCRQLVFLMPIVFESFDLRKYDVLISEGTAWPKGVITSPNQLHITYVYTPPRFLYGYATEGQKRDKWYLKPFLRVIDHFLRIWDYTAAHRPDFVLVISEEIKKRVKKFYGRESTIIYPPVELVTNYSDAKSEDFFLCISRLAAYKNIDVLISAFNLINLKLKVVGTGKEMEKLKRLAKENVELLGFVSEETKNSLLTECKGFIFPTDYEDFGIVVVEALAHGKPVLCHRSGGPLEIVQAGKTGMFFDTVNPESLANSIMSFDTEINAGKFDPQRCILSANRFSAERFKAEFYNFVMDKWEAKRA</sequence>
<gene>
    <name evidence="2" type="ORF">UW65_C0012G0006</name>
</gene>
<proteinExistence type="predicted"/>
<evidence type="ECO:0000259" key="1">
    <source>
        <dbReference type="Pfam" id="PF00534"/>
    </source>
</evidence>
<accession>A0A0G1JEL7</accession>
<evidence type="ECO:0000313" key="3">
    <source>
        <dbReference type="Proteomes" id="UP000034783"/>
    </source>
</evidence>
<dbReference type="AlphaFoldDB" id="A0A0G1JEL7"/>
<comment type="caution">
    <text evidence="2">The sequence shown here is derived from an EMBL/GenBank/DDBJ whole genome shotgun (WGS) entry which is preliminary data.</text>
</comment>
<organism evidence="2 3">
    <name type="scientific">candidate division WWE3 bacterium GW2011_GWB1_44_4</name>
    <dbReference type="NCBI Taxonomy" id="1619116"/>
    <lineage>
        <taxon>Bacteria</taxon>
        <taxon>Katanobacteria</taxon>
    </lineage>
</organism>
<name>A0A0G1JEL7_UNCKA</name>
<dbReference type="InterPro" id="IPR001296">
    <property type="entry name" value="Glyco_trans_1"/>
</dbReference>
<dbReference type="PATRIC" id="fig|1619116.3.peg.171"/>
<feature type="domain" description="Glycosyl transferase family 1" evidence="1">
    <location>
        <begin position="200"/>
        <end position="331"/>
    </location>
</feature>
<dbReference type="EMBL" id="LCJD01000012">
    <property type="protein sequence ID" value="KKT69788.1"/>
    <property type="molecule type" value="Genomic_DNA"/>
</dbReference>
<dbReference type="GO" id="GO:0016757">
    <property type="term" value="F:glycosyltransferase activity"/>
    <property type="evidence" value="ECO:0007669"/>
    <property type="project" value="InterPro"/>
</dbReference>
<dbReference type="Pfam" id="PF00534">
    <property type="entry name" value="Glycos_transf_1"/>
    <property type="match status" value="1"/>
</dbReference>